<dbReference type="Proteomes" id="UP000058012">
    <property type="component" value="Unassembled WGS sequence"/>
</dbReference>
<dbReference type="OrthoDB" id="6369070at2"/>
<gene>
    <name evidence="2" type="ORF">AQZ52_08675</name>
</gene>
<dbReference type="InterPro" id="IPR009799">
    <property type="entry name" value="EthD_dom"/>
</dbReference>
<proteinExistence type="predicted"/>
<sequence>MIKLTFCLHRLPHLSRAEFQDYWFTNHAPLVASVRDALKIRRYVQLHSLPNAEDAPFAQVRGAPGPYDGVAQLWWDSLEDLATDTPEARAAGALLLEDERKFIDLARSPLWLGEEKVIFG</sequence>
<comment type="caution">
    <text evidence="2">The sequence shown here is derived from an EMBL/GenBank/DDBJ whole genome shotgun (WGS) entry which is preliminary data.</text>
</comment>
<dbReference type="GO" id="GO:0016491">
    <property type="term" value="F:oxidoreductase activity"/>
    <property type="evidence" value="ECO:0007669"/>
    <property type="project" value="InterPro"/>
</dbReference>
<evidence type="ECO:0000313" key="3">
    <source>
        <dbReference type="Proteomes" id="UP000058012"/>
    </source>
</evidence>
<dbReference type="STRING" id="1117702.AQZ52_08675"/>
<organism evidence="2 3">
    <name type="scientific">Novosphingobium fuchskuhlense</name>
    <dbReference type="NCBI Taxonomy" id="1117702"/>
    <lineage>
        <taxon>Bacteria</taxon>
        <taxon>Pseudomonadati</taxon>
        <taxon>Pseudomonadota</taxon>
        <taxon>Alphaproteobacteria</taxon>
        <taxon>Sphingomonadales</taxon>
        <taxon>Sphingomonadaceae</taxon>
        <taxon>Novosphingobium</taxon>
    </lineage>
</organism>
<dbReference type="NCBIfam" id="TIGR02118">
    <property type="entry name" value="EthD family reductase"/>
    <property type="match status" value="1"/>
</dbReference>
<dbReference type="RefSeq" id="WP_067908535.1">
    <property type="nucleotide sequence ID" value="NZ_KQ954244.1"/>
</dbReference>
<reference evidence="2 3" key="1">
    <citation type="submission" date="2015-10" db="EMBL/GenBank/DDBJ databases">
        <title>Draft genome sequence of Novosphingobium fuchskuhlense DSM 25065 isolated from a surface water sample of the southwest basin of Lake Grosse Fuchskuhle.</title>
        <authorList>
            <person name="Ruckert C."/>
            <person name="Winkler A."/>
            <person name="Glaeser J."/>
            <person name="Grossart H.-P."/>
            <person name="Kalinowski J."/>
            <person name="Glaeser S."/>
        </authorList>
    </citation>
    <scope>NUCLEOTIDE SEQUENCE [LARGE SCALE GENOMIC DNA]</scope>
    <source>
        <strain evidence="2 3">FNE08-7</strain>
    </source>
</reference>
<dbReference type="InterPro" id="IPR011008">
    <property type="entry name" value="Dimeric_a/b-barrel"/>
</dbReference>
<name>A0A117UVL8_9SPHN</name>
<dbReference type="AlphaFoldDB" id="A0A117UVL8"/>
<evidence type="ECO:0000313" key="2">
    <source>
        <dbReference type="EMBL" id="KUR71676.1"/>
    </source>
</evidence>
<protein>
    <submittedName>
        <fullName evidence="2">Ethyl tert-butyl ether degradation protein EthD</fullName>
    </submittedName>
</protein>
<dbReference type="Pfam" id="PF07110">
    <property type="entry name" value="EthD"/>
    <property type="match status" value="1"/>
</dbReference>
<feature type="domain" description="EthD" evidence="1">
    <location>
        <begin position="12"/>
        <end position="105"/>
    </location>
</feature>
<keyword evidence="3" id="KW-1185">Reference proteome</keyword>
<dbReference type="EMBL" id="LLZS01000006">
    <property type="protein sequence ID" value="KUR71676.1"/>
    <property type="molecule type" value="Genomic_DNA"/>
</dbReference>
<accession>A0A117UVL8</accession>
<dbReference type="Gene3D" id="3.30.70.100">
    <property type="match status" value="1"/>
</dbReference>
<evidence type="ECO:0000259" key="1">
    <source>
        <dbReference type="Pfam" id="PF07110"/>
    </source>
</evidence>
<dbReference type="SUPFAM" id="SSF54909">
    <property type="entry name" value="Dimeric alpha+beta barrel"/>
    <property type="match status" value="1"/>
</dbReference>